<feature type="transmembrane region" description="Helical" evidence="1">
    <location>
        <begin position="45"/>
        <end position="65"/>
    </location>
</feature>
<keyword evidence="1" id="KW-1133">Transmembrane helix</keyword>
<name>A0A6J7HJI1_9ZZZZ</name>
<keyword evidence="1" id="KW-0472">Membrane</keyword>
<reference evidence="2" key="1">
    <citation type="submission" date="2020-05" db="EMBL/GenBank/DDBJ databases">
        <authorList>
            <person name="Chiriac C."/>
            <person name="Salcher M."/>
            <person name="Ghai R."/>
            <person name="Kavagutti S V."/>
        </authorList>
    </citation>
    <scope>NUCLEOTIDE SEQUENCE</scope>
</reference>
<accession>A0A6J7HJI1</accession>
<evidence type="ECO:0000313" key="2">
    <source>
        <dbReference type="EMBL" id="CAB4917283.1"/>
    </source>
</evidence>
<protein>
    <submittedName>
        <fullName evidence="2">Unannotated protein</fullName>
    </submittedName>
</protein>
<organism evidence="2">
    <name type="scientific">freshwater metagenome</name>
    <dbReference type="NCBI Taxonomy" id="449393"/>
    <lineage>
        <taxon>unclassified sequences</taxon>
        <taxon>metagenomes</taxon>
        <taxon>ecological metagenomes</taxon>
    </lineage>
</organism>
<dbReference type="AlphaFoldDB" id="A0A6J7HJI1"/>
<feature type="transmembrane region" description="Helical" evidence="1">
    <location>
        <begin position="71"/>
        <end position="91"/>
    </location>
</feature>
<keyword evidence="1" id="KW-0812">Transmembrane</keyword>
<gene>
    <name evidence="2" type="ORF">UFOPK3609_01213</name>
</gene>
<sequence>MRRGWVSVEDAAGDWWRLSVFDDGWVELPGFARGLSDTRAQLRQLLFLLGGFGVLVLLSQLAGRFDGVGPLSLVLSIGALGLLLFSAVLIARFRARDRQQAAGDHAQAMAARRAGQRVRRRPGTPLFRRARSSAEFAAGLEGVRRIGAEQVSAVVLSGPERPGPADPLVLSVLLHDGSVLTYRTPDPVAREIFAPWISRSGG</sequence>
<proteinExistence type="predicted"/>
<evidence type="ECO:0000256" key="1">
    <source>
        <dbReference type="SAM" id="Phobius"/>
    </source>
</evidence>
<dbReference type="EMBL" id="CAFBMQ010000187">
    <property type="protein sequence ID" value="CAB4917283.1"/>
    <property type="molecule type" value="Genomic_DNA"/>
</dbReference>